<reference evidence="1" key="1">
    <citation type="submission" date="2021-02" db="EMBL/GenBank/DDBJ databases">
        <authorList>
            <consortium name="DOE Joint Genome Institute"/>
            <person name="Ahrendt S."/>
            <person name="Looney B.P."/>
            <person name="Miyauchi S."/>
            <person name="Morin E."/>
            <person name="Drula E."/>
            <person name="Courty P.E."/>
            <person name="Chicoki N."/>
            <person name="Fauchery L."/>
            <person name="Kohler A."/>
            <person name="Kuo A."/>
            <person name="Labutti K."/>
            <person name="Pangilinan J."/>
            <person name="Lipzen A."/>
            <person name="Riley R."/>
            <person name="Andreopoulos W."/>
            <person name="He G."/>
            <person name="Johnson J."/>
            <person name="Barry K.W."/>
            <person name="Grigoriev I.V."/>
            <person name="Nagy L."/>
            <person name="Hibbett D."/>
            <person name="Henrissat B."/>
            <person name="Matheny P.B."/>
            <person name="Labbe J."/>
            <person name="Martin F."/>
        </authorList>
    </citation>
    <scope>NUCLEOTIDE SEQUENCE</scope>
    <source>
        <strain evidence="1">FP105234-sp</strain>
    </source>
</reference>
<keyword evidence="2" id="KW-1185">Reference proteome</keyword>
<evidence type="ECO:0000313" key="2">
    <source>
        <dbReference type="Proteomes" id="UP000814033"/>
    </source>
</evidence>
<feature type="non-terminal residue" evidence="1">
    <location>
        <position position="1209"/>
    </location>
</feature>
<dbReference type="Proteomes" id="UP000814033">
    <property type="component" value="Unassembled WGS sequence"/>
</dbReference>
<protein>
    <submittedName>
        <fullName evidence="1">WD40 repeat-like protein</fullName>
    </submittedName>
</protein>
<proteinExistence type="predicted"/>
<dbReference type="EMBL" id="MU276442">
    <property type="protein sequence ID" value="KAI0038663.1"/>
    <property type="molecule type" value="Genomic_DNA"/>
</dbReference>
<sequence>MLAFAKECVELKKIEGKNDVVREVGQLVVEGAVLIDECMEHGLLTRSVQTSFMDVKTRIQECQKKLATLRGDLSLTLQIRTYQKVENMETARNFDILKELPRVEAGYDRACCCLPGTRQEVVNLVLQWATDVRPGQHRVFWLHGLGGEGKSAIAHTLASALDDMGVLGGSFFFSRDIAERRRSDTVFSTLAYQLANRHPLLASAIFEEFSHNREVFHSAANQFHILFRKPLASIQQLLDPNTPLVFVLDGLDECTTDDNQRERLLALIGQLGNLPVMCRFFVACRAEPDIKSLLGVSSIVHPFPLSDFSSHSIDGDIKHFFTQSFEKLTPRYPASCFSGWPGIDTLRTLVKRAAGLFIWASTAVRFIEDPMADDPVEQLSLLLQDLPPISSPGSSPPPSLLLDNLYLQVLRQAYPARIPPKRLAIIGAIIASRSPLSPSVLGALLKLGDHLKPKKLHDIIYEAIAKLQTVIFIPDWDKAPLKPLRVIHPSFADFITNPERCVDIQFLINEPTYDLLLAKRCLEHLQETLRINICRLRDSSELNSDIADLTERLDKYLPLHVRYACQFWADHVSRAGDGDLELYGLVKSFISNNLLNWLEALSLLGLLERSSYSSLIQIDKWLNKQPAKDDSLILLIQDGEQFVQEFRTSMRQSALHVHISALAFTPFEETLLKSYDGKFPHKLAVTSGVSKFWTACVAIYEGAHTNCVRALAYHPDGSQIATASWDRSVIIWDVRTGSTVGQPFTGHTDNVNAIKYSPDGSIIATCSPDKTVRIWNSKTGAQIGEPMTGHTHWIQEIAYSPTGKFIASGSADTTVMMWSPEEGKSIGKAMHGHTDMVTTVSVSPDGRFIVSGSEDCTVRIWDSNLQTQIGKTMNGHTLRVITVEWSPSGSQILSGSVDSNIRLWDPETKNQIGEPLKGHTSRVISANFSPDGSKIVSGSYDHIILLWDAIKRTQLSPDLTGHAAWVCGVAFSPDGKQFASCSADRTVRVWDVHDAITVGDQKDAHTSVVTAVAITPDGSHIVSASQDNTLRLWDMTLATKPGLEGVLLSGHTDQVTSVVFSPDGALIASGAHDKTIRIWSTKTSLPDGEPLAGHTAWVESVAWSSDGKFIVSGSWAGKVRIWDAKSRTCIGQPLVGHESWVTRVAISPDSSQIVSASGDKSIRVWDATAGTPINEPILGHTDWVTAVGYSPDGSKIVSGSKDKTVRVWD</sequence>
<comment type="caution">
    <text evidence="1">The sequence shown here is derived from an EMBL/GenBank/DDBJ whole genome shotgun (WGS) entry which is preliminary data.</text>
</comment>
<name>A0ACB8R4C9_9AGAM</name>
<accession>A0ACB8R4C9</accession>
<reference evidence="1" key="2">
    <citation type="journal article" date="2022" name="New Phytol.">
        <title>Evolutionary transition to the ectomycorrhizal habit in the genomes of a hyperdiverse lineage of mushroom-forming fungi.</title>
        <authorList>
            <person name="Looney B."/>
            <person name="Miyauchi S."/>
            <person name="Morin E."/>
            <person name="Drula E."/>
            <person name="Courty P.E."/>
            <person name="Kohler A."/>
            <person name="Kuo A."/>
            <person name="LaButti K."/>
            <person name="Pangilinan J."/>
            <person name="Lipzen A."/>
            <person name="Riley R."/>
            <person name="Andreopoulos W."/>
            <person name="He G."/>
            <person name="Johnson J."/>
            <person name="Nolan M."/>
            <person name="Tritt A."/>
            <person name="Barry K.W."/>
            <person name="Grigoriev I.V."/>
            <person name="Nagy L.G."/>
            <person name="Hibbett D."/>
            <person name="Henrissat B."/>
            <person name="Matheny P.B."/>
            <person name="Labbe J."/>
            <person name="Martin F.M."/>
        </authorList>
    </citation>
    <scope>NUCLEOTIDE SEQUENCE</scope>
    <source>
        <strain evidence="1">FP105234-sp</strain>
    </source>
</reference>
<gene>
    <name evidence="1" type="ORF">FA95DRAFT_1529026</name>
</gene>
<evidence type="ECO:0000313" key="1">
    <source>
        <dbReference type="EMBL" id="KAI0038663.1"/>
    </source>
</evidence>
<organism evidence="1 2">
    <name type="scientific">Auriscalpium vulgare</name>
    <dbReference type="NCBI Taxonomy" id="40419"/>
    <lineage>
        <taxon>Eukaryota</taxon>
        <taxon>Fungi</taxon>
        <taxon>Dikarya</taxon>
        <taxon>Basidiomycota</taxon>
        <taxon>Agaricomycotina</taxon>
        <taxon>Agaricomycetes</taxon>
        <taxon>Russulales</taxon>
        <taxon>Auriscalpiaceae</taxon>
        <taxon>Auriscalpium</taxon>
    </lineage>
</organism>